<protein>
    <submittedName>
        <fullName evidence="1">Glycosyl hydrolase</fullName>
    </submittedName>
</protein>
<proteinExistence type="predicted"/>
<dbReference type="PANTHER" id="PTHR36848">
    <property type="entry name" value="DNA-BINDING PROTEIN (PUTATIVE SECRETED PROTEIN)-RELATED"/>
    <property type="match status" value="1"/>
</dbReference>
<evidence type="ECO:0000313" key="2">
    <source>
        <dbReference type="Proteomes" id="UP001652394"/>
    </source>
</evidence>
<comment type="caution">
    <text evidence="1">The sequence shown here is derived from an EMBL/GenBank/DDBJ whole genome shotgun (WGS) entry which is preliminary data.</text>
</comment>
<sequence length="1059" mass="122636">MEKTNRSLKFEETFKNPGKEFRGTPFWSWNTKLCADCLEEQIAQFKEMGMGGFYMHTRVGLDTEYMGKEYMDCVKKAVEIAKEKDLYSCLYDEDRWPSGYGGGKVTSRQEYRSRNLLITPYKKGTKTYTHRSTDSMASASPQGNGRFLAAYYVRLHADGTLASYMRCEENAAEKPGYQIWYVYLEIAHDSPWFNDQSYVDSLNPEAIRYFLDVTHEEYKKAVGEEFGKTIPSIFTDEPQFGRKRCLGTADSKEEVMLPYTEDFAESYKAAYGEDLLDHIPEVLWELPEEGVSRYRYWYHDHVTERFAKAYSEQVGSWCQENGIRLAGHMMEEPTLQSQTQALGEVMRSLRGFSLPGIDMLCDAREYTTAKQAESICHQYGKDGVVSELYGVTNWDFDFRRHKLQGDWQAALGITHRVHHLNWMSMGGEAKRDYPAAIGFQSPWYKEYGLIETHFARVNTALRRGKPVVKIGVIHPVESCWLLFGPNQQTGQKRQELDQRFADVTEWLLFNNQDFDYISESLLPEEWNGHTVGEMEYKAVIVPGCLTLRQTTLTILEEMKKAGTKIIFMGKPPRYIDASLSTAGEQFADTCTRIEYSKQDLLEELEPYRLLEMRFYGEKHLKKPNHKKNWNGERTEKYIYQMRREGEGRWLFIANGRAQDHPDLILPDDVKIELAGQWKVTELDTMTGKIGGKKAEIQGNKTILYHRFYSHDSLLLYLEPEKKEGKTREEILPQEVFAEKETYALAEQQGWRAKDLFESQVEIERKEPNVLMLDMPKYCFDGETLEGPEEILRADNKIRTRLHLSLRRAALAQPWTQKKEEKTHKILLQYKIVCRNVIEDASLGLEIADSAKILLDGMEIPKRETGYFVDPCIRTVALPTLQEGVHELMLEVDFTRKVNLEVVYLLGTFSVCVEGSSAILEQERKTFFWGSLTEQGMPFYGGNVIYKTELVLETGKYMLEVSKFRAPLLKVKVDGKEVGEIFKSPYRVAFEIEHTGKHEIEIISFGNRVNTFGAVHDCDEQEIYFDPNAWRTTQDGWSYEYQLKKTGILKAPILWKKHEK</sequence>
<name>A0ABT2TDU3_9FIRM</name>
<reference evidence="1 2" key="1">
    <citation type="journal article" date="2021" name="ISME Commun">
        <title>Automated analysis of genomic sequences facilitates high-throughput and comprehensive description of bacteria.</title>
        <authorList>
            <person name="Hitch T.C.A."/>
        </authorList>
    </citation>
    <scope>NUCLEOTIDE SEQUENCE [LARGE SCALE GENOMIC DNA]</scope>
    <source>
        <strain evidence="1 2">H2_18</strain>
    </source>
</reference>
<dbReference type="PANTHER" id="PTHR36848:SF2">
    <property type="entry name" value="SECRETED PROTEIN"/>
    <property type="match status" value="1"/>
</dbReference>
<keyword evidence="1" id="KW-0378">Hydrolase</keyword>
<accession>A0ABT2TDU3</accession>
<dbReference type="Proteomes" id="UP001652394">
    <property type="component" value="Unassembled WGS sequence"/>
</dbReference>
<evidence type="ECO:0000313" key="1">
    <source>
        <dbReference type="EMBL" id="MCU6748417.1"/>
    </source>
</evidence>
<gene>
    <name evidence="1" type="ORF">OCV51_12250</name>
</gene>
<keyword evidence="2" id="KW-1185">Reference proteome</keyword>
<dbReference type="InterPro" id="IPR053161">
    <property type="entry name" value="Ulvan_degrading_GH"/>
</dbReference>
<organism evidence="1 2">
    <name type="scientific">Faecalicatena acetigenes</name>
    <dbReference type="NCBI Taxonomy" id="2981790"/>
    <lineage>
        <taxon>Bacteria</taxon>
        <taxon>Bacillati</taxon>
        <taxon>Bacillota</taxon>
        <taxon>Clostridia</taxon>
        <taxon>Lachnospirales</taxon>
        <taxon>Lachnospiraceae</taxon>
        <taxon>Faecalicatena</taxon>
    </lineage>
</organism>
<dbReference type="GO" id="GO:0016787">
    <property type="term" value="F:hydrolase activity"/>
    <property type="evidence" value="ECO:0007669"/>
    <property type="project" value="UniProtKB-KW"/>
</dbReference>
<dbReference type="RefSeq" id="WP_267304233.1">
    <property type="nucleotide sequence ID" value="NZ_JAOQJX010000022.1"/>
</dbReference>
<dbReference type="EMBL" id="JAOQJX010000022">
    <property type="protein sequence ID" value="MCU6748417.1"/>
    <property type="molecule type" value="Genomic_DNA"/>
</dbReference>
<dbReference type="Pfam" id="PF17132">
    <property type="entry name" value="Glyco_hydro_106"/>
    <property type="match status" value="1"/>
</dbReference>